<feature type="compositionally biased region" description="Basic residues" evidence="1">
    <location>
        <begin position="207"/>
        <end position="216"/>
    </location>
</feature>
<sequence>VVSVQESNTGRGFTQRRLTQRHRDTEKQRHGEHETWRALHGVRRRSGADRGVRAVAGGELRPAAATARAGCGVRAGAAAGAAGTAALAGDGDGAESRFLCGRAQVRGVQPAGGRGAGRVPGCRSSRGVRPGGGDQQLVRAPPGTRGAGRGAAADPRRAAARGRGVHRPPQLRVDPPELPPAGAVHVHRAGRDRDARPPPRDRLPRGGFHHHRRLRVRGWTGGGPARPRLRDGDPPGAPVPPGGGRLHRPAHLQRLRIARGRSRERPAHADRRAQAV</sequence>
<feature type="compositionally biased region" description="Basic and acidic residues" evidence="1">
    <location>
        <begin position="261"/>
        <end position="276"/>
    </location>
</feature>
<feature type="region of interest" description="Disordered" evidence="1">
    <location>
        <begin position="107"/>
        <end position="276"/>
    </location>
</feature>
<protein>
    <submittedName>
        <fullName evidence="2">Uncharacterized protein</fullName>
    </submittedName>
</protein>
<feature type="region of interest" description="Disordered" evidence="1">
    <location>
        <begin position="1"/>
        <end position="34"/>
    </location>
</feature>
<feature type="compositionally biased region" description="Polar residues" evidence="1">
    <location>
        <begin position="1"/>
        <end position="12"/>
    </location>
</feature>
<feature type="non-terminal residue" evidence="2">
    <location>
        <position position="1"/>
    </location>
</feature>
<dbReference type="AlphaFoldDB" id="A0A6J4LBK2"/>
<reference evidence="2" key="1">
    <citation type="submission" date="2020-02" db="EMBL/GenBank/DDBJ databases">
        <authorList>
            <person name="Meier V. D."/>
        </authorList>
    </citation>
    <scope>NUCLEOTIDE SEQUENCE</scope>
    <source>
        <strain evidence="2">AVDCRST_MAG68</strain>
    </source>
</reference>
<accession>A0A6J4LBK2</accession>
<feature type="compositionally biased region" description="Basic and acidic residues" evidence="1">
    <location>
        <begin position="189"/>
        <end position="204"/>
    </location>
</feature>
<dbReference type="EMBL" id="CADCTW010000104">
    <property type="protein sequence ID" value="CAA9326437.1"/>
    <property type="molecule type" value="Genomic_DNA"/>
</dbReference>
<evidence type="ECO:0000313" key="2">
    <source>
        <dbReference type="EMBL" id="CAA9326437.1"/>
    </source>
</evidence>
<feature type="non-terminal residue" evidence="2">
    <location>
        <position position="276"/>
    </location>
</feature>
<evidence type="ECO:0000256" key="1">
    <source>
        <dbReference type="SAM" id="MobiDB-lite"/>
    </source>
</evidence>
<gene>
    <name evidence="2" type="ORF">AVDCRST_MAG68-2192</name>
</gene>
<proteinExistence type="predicted"/>
<name>A0A6J4LBK2_9BACT</name>
<feature type="compositionally biased region" description="Basic residues" evidence="1">
    <location>
        <begin position="245"/>
        <end position="260"/>
    </location>
</feature>
<feature type="compositionally biased region" description="Basic and acidic residues" evidence="1">
    <location>
        <begin position="21"/>
        <end position="34"/>
    </location>
</feature>
<organism evidence="2">
    <name type="scientific">uncultured Gemmatimonadota bacterium</name>
    <dbReference type="NCBI Taxonomy" id="203437"/>
    <lineage>
        <taxon>Bacteria</taxon>
        <taxon>Pseudomonadati</taxon>
        <taxon>Gemmatimonadota</taxon>
        <taxon>environmental samples</taxon>
    </lineage>
</organism>